<dbReference type="InterPro" id="IPR005546">
    <property type="entry name" value="Autotransporte_beta"/>
</dbReference>
<sequence>MRLRKALLLLIIPFNLFAATKTWQGTTSSMNTASNWSPSGVPAANDDLVFPSAATIKTPNNDIGTLTVGTLTFSGGNYTLSGSPIVCSGAVNITQDSVILSPSSPNQFTGVINVGTITNQATLTAGSAGAIGSTSFQPSVTILGPMGSPSTLALNGNDNTLKTLAGNQYTSVTLGSATLTVTGGSTNLPLYGPVSGTGNLAVPSGTLALMETNTYSGTTTIETGGSLNVLKGLGSTSQVNFTSGAGTLVFGDSLTSNKPLQVTGTASISVNDYNVSLTGALTGSGAWTKLGRGTLTVTNSSLSGPLTLSGGILNGNAASLGAPSSITFNTFGGTLQIAGNMTLSQSITLANPGGFDTNGFNLELSGPITGANPLTKTGAGTLTLTNVGNNYAAKTIIKQGTLSVTPQTFSSGSTQVVFDSPGSGILQITDDFSSFTPSVVLFGDGTIDTNTHNMTISGVVAGLSTNAFNKNGTGTLTFTGQNVYQGPTNVNAGTLQAGIASTSTYGAFGLGSDVTVASGATLDFQTFQNTVGSLDNSGSTLSSATIDATSFTQANSGSLGLNFPTTNSTPVGNISTTGAINLDGTLDVTSTGGFTLTSGEVILLQSSGAGKQLAGTFSTTNLPFGKLKYDYTQNQVILGVGGCDGTWNTTSSGEWGTVGNWLSCVPGINNNSQDSATFPELGAGNVTATLSTAGSTQPVTLHEIAFNSSTTNYTIKQFNTSSVITLDAPVGSSNPTIHVTAGTPTIDAPIVLNTDSMLQLSSGTLTLGSNTTISSSNTADLQITEGNMSGTLTNNGSITPHSLTIVGSTLNNNGTVQTTGPIDIEDLQGLVNPININNSSTFTAGTTLSIGGNATVTNSSTMTSGGNFTINNGSVTNQSGGQLNAGSGSLLSITGGTLINDQGGMLGSSNADLLLTGGSLNSSDQVLANNYTQSSSGTLGLNFPTASASPVGNILTMGAINLAGTLNVTNTGGFAPPTGTEIVLLKSSGVGQQLSGTFAPTNLPFGVLKYEHNLNRVVLSVGGCDGTWNTTSSGEWGTAGNWVSCIPGISGNSQDSATFPELGAANVIVTLSTGGSAQPITLHHISFNSSTTNYTLKQFDNTSTITLAQPGGSSNPSIHLTAGNATIDAPIVLDDTSVIQLSSGTLTLGSNTIITSNNNESLLISQGNTGGTLTNHGSITPASLTIAGNTLMNQSGAQITTGSGGVLSITGGSITNSQGATLGSNDADFTFTGGTLNNSDIIKAKIYTQSSPATLQLNLLTSTDFGKVVASDKATLGGNLIVNASSDPSLATNQTFDLITTANGISNTFSNVSFQGFPASVIPDLVYLSNAVQLNTAPAVPGHFSGNHSHISVGILKQHNSYIRRKCFQFRDRLPNGAAPANQNAISQIDLLNPEVKGTLASLDDPPSMNSTEQKEINPNLLPLPTGASSSRYGKVYIGPVASFGEIDSRKDQIGSTYTSVGGLIGADYLFSEIEKFPCNIGLGATLQYRRLWGDGKSNSGDYQSHILHGSIYTSFIPQALQALSIEAILGYAHIWDHLNRKTGVNNKSTARSDTDQNLFDALLGLEYTLTLPKQFSFTPYLYLQYIYNHIDGFKESGAGIYNLKVKSQSIDSLNTQLGARTCYSLIRKNYTVTFELDAEWIREYLNSDRSVGFTPFVITNQPTNVTAFGPSRNSLLLAVDLLLRFANGWQTEASYTFQYNSSFYDHFFYLGVGKRF</sequence>
<dbReference type="STRING" id="331113.SNE_A05200"/>
<evidence type="ECO:0000256" key="1">
    <source>
        <dbReference type="ARBA" id="ARBA00022729"/>
    </source>
</evidence>
<dbReference type="KEGG" id="sng:SNE_A05200"/>
<dbReference type="HOGENOM" id="CLU_232141_0_0_0"/>
<evidence type="ECO:0000313" key="5">
    <source>
        <dbReference type="Proteomes" id="UP000000496"/>
    </source>
</evidence>
<keyword evidence="5" id="KW-1185">Reference proteome</keyword>
<feature type="chain" id="PRO_5003379295" evidence="2">
    <location>
        <begin position="19"/>
        <end position="1717"/>
    </location>
</feature>
<dbReference type="InterPro" id="IPR036709">
    <property type="entry name" value="Autotransporte_beta_dom_sf"/>
</dbReference>
<accession>F8L6P9</accession>
<evidence type="ECO:0000259" key="3">
    <source>
        <dbReference type="PROSITE" id="PS51208"/>
    </source>
</evidence>
<dbReference type="Gene3D" id="2.40.128.130">
    <property type="entry name" value="Autotransporter beta-domain"/>
    <property type="match status" value="1"/>
</dbReference>
<gene>
    <name evidence="4" type="primary">pmpB-B</name>
    <name evidence="4" type="ordered locus">SNE_A05200</name>
</gene>
<name>F8L6P9_SIMNZ</name>
<dbReference type="Pfam" id="PF12951">
    <property type="entry name" value="PATR"/>
    <property type="match status" value="4"/>
</dbReference>
<keyword evidence="1 2" id="KW-0732">Signal</keyword>
<dbReference type="EMBL" id="FR872582">
    <property type="protein sequence ID" value="CCB88397.1"/>
    <property type="molecule type" value="Genomic_DNA"/>
</dbReference>
<dbReference type="SMART" id="SM00869">
    <property type="entry name" value="Autotransporter"/>
    <property type="match status" value="1"/>
</dbReference>
<dbReference type="InterPro" id="IPR013425">
    <property type="entry name" value="Autotrns_rpt"/>
</dbReference>
<reference key="1">
    <citation type="journal article" date="2011" name="Mol. Biol. Evol.">
        <title>Unity in variety -- the pan-genome of the Chlamydiae.</title>
        <authorList>
            <person name="Collingro A."/>
            <person name="Tischler P."/>
            <person name="Weinmaier T."/>
            <person name="Penz T."/>
            <person name="Heinz E."/>
            <person name="Brunham R.C."/>
            <person name="Read T.D."/>
            <person name="Bavoil P.M."/>
            <person name="Sachse K."/>
            <person name="Kahane S."/>
            <person name="Friedman M.G."/>
            <person name="Rattei T."/>
            <person name="Myers G.S.A."/>
            <person name="Horn M."/>
        </authorList>
    </citation>
    <scope>NUCLEOTIDE SEQUENCE</scope>
    <source>
        <strain>Z</strain>
    </source>
</reference>
<organism evidence="4 5">
    <name type="scientific">Simkania negevensis (strain ATCC VR-1471 / DSM 27360 / Z)</name>
    <dbReference type="NCBI Taxonomy" id="331113"/>
    <lineage>
        <taxon>Bacteria</taxon>
        <taxon>Pseudomonadati</taxon>
        <taxon>Chlamydiota</taxon>
        <taxon>Chlamydiia</taxon>
        <taxon>Parachlamydiales</taxon>
        <taxon>Simkaniaceae</taxon>
        <taxon>Simkania</taxon>
    </lineage>
</organism>
<dbReference type="Proteomes" id="UP000000496">
    <property type="component" value="Chromosome gsn.131"/>
</dbReference>
<feature type="signal peptide" evidence="2">
    <location>
        <begin position="1"/>
        <end position="18"/>
    </location>
</feature>
<feature type="domain" description="Autotransporter" evidence="3">
    <location>
        <begin position="1429"/>
        <end position="1717"/>
    </location>
</feature>
<evidence type="ECO:0000256" key="2">
    <source>
        <dbReference type="SAM" id="SignalP"/>
    </source>
</evidence>
<reference evidence="4 5" key="2">
    <citation type="journal article" date="2011" name="Mol. Biol. Evol.">
        <title>Unity in variety--the pan-genome of the Chlamydiae.</title>
        <authorList>
            <person name="Collingro A."/>
            <person name="Tischler P."/>
            <person name="Weinmaier T."/>
            <person name="Penz T."/>
            <person name="Heinz E."/>
            <person name="Brunham R.C."/>
            <person name="Read T.D."/>
            <person name="Bavoil P.M."/>
            <person name="Sachse K."/>
            <person name="Kahane S."/>
            <person name="Friedman M.G."/>
            <person name="Rattei T."/>
            <person name="Myers G.S."/>
            <person name="Horn M."/>
        </authorList>
    </citation>
    <scope>NUCLEOTIDE SEQUENCE [LARGE SCALE GENOMIC DNA]</scope>
    <source>
        <strain evidence="5">ATCC VR-1471 / Z</strain>
    </source>
</reference>
<dbReference type="NCBIfam" id="TIGR02601">
    <property type="entry name" value="autotrns_rpt"/>
    <property type="match status" value="2"/>
</dbReference>
<dbReference type="SUPFAM" id="SSF103515">
    <property type="entry name" value="Autotransporter"/>
    <property type="match status" value="1"/>
</dbReference>
<protein>
    <submittedName>
        <fullName evidence="4">Polymorphic outer membrane protein B</fullName>
    </submittedName>
</protein>
<dbReference type="InterPro" id="IPR011050">
    <property type="entry name" value="Pectin_lyase_fold/virulence"/>
</dbReference>
<dbReference type="SUPFAM" id="SSF51126">
    <property type="entry name" value="Pectin lyase-like"/>
    <property type="match status" value="1"/>
</dbReference>
<proteinExistence type="predicted"/>
<dbReference type="Pfam" id="PF03797">
    <property type="entry name" value="Autotransporter"/>
    <property type="match status" value="1"/>
</dbReference>
<dbReference type="PROSITE" id="PS51208">
    <property type="entry name" value="AUTOTRANSPORTER"/>
    <property type="match status" value="1"/>
</dbReference>
<evidence type="ECO:0000313" key="4">
    <source>
        <dbReference type="EMBL" id="CCB88397.1"/>
    </source>
</evidence>
<dbReference type="eggNOG" id="COG4625">
    <property type="taxonomic scope" value="Bacteria"/>
</dbReference>